<dbReference type="EMBL" id="JAYMGO010000025">
    <property type="protein sequence ID" value="KAL1247864.1"/>
    <property type="molecule type" value="Genomic_DNA"/>
</dbReference>
<dbReference type="InterPro" id="IPR036179">
    <property type="entry name" value="Ig-like_dom_sf"/>
</dbReference>
<name>A0ABR3L4P2_9TELE</name>
<gene>
    <name evidence="2" type="ORF">QQF64_023240</name>
</gene>
<dbReference type="Proteomes" id="UP001558613">
    <property type="component" value="Unassembled WGS sequence"/>
</dbReference>
<accession>A0ABR3L4P2</accession>
<comment type="caution">
    <text evidence="2">The sequence shown here is derived from an EMBL/GenBank/DDBJ whole genome shotgun (WGS) entry which is preliminary data.</text>
</comment>
<dbReference type="SUPFAM" id="SSF48726">
    <property type="entry name" value="Immunoglobulin"/>
    <property type="match status" value="1"/>
</dbReference>
<evidence type="ECO:0000256" key="1">
    <source>
        <dbReference type="SAM" id="SignalP"/>
    </source>
</evidence>
<keyword evidence="1" id="KW-0732">Signal</keyword>
<evidence type="ECO:0000313" key="2">
    <source>
        <dbReference type="EMBL" id="KAL1247864.1"/>
    </source>
</evidence>
<proteinExistence type="predicted"/>
<dbReference type="InterPro" id="IPR013783">
    <property type="entry name" value="Ig-like_fold"/>
</dbReference>
<reference evidence="2 3" key="1">
    <citation type="submission" date="2023-09" db="EMBL/GenBank/DDBJ databases">
        <authorList>
            <person name="Wang M."/>
        </authorList>
    </citation>
    <scope>NUCLEOTIDE SEQUENCE [LARGE SCALE GENOMIC DNA]</scope>
    <source>
        <strain evidence="2">GT-2023</strain>
        <tissue evidence="2">Liver</tissue>
    </source>
</reference>
<evidence type="ECO:0000313" key="3">
    <source>
        <dbReference type="Proteomes" id="UP001558613"/>
    </source>
</evidence>
<feature type="signal peptide" evidence="1">
    <location>
        <begin position="1"/>
        <end position="19"/>
    </location>
</feature>
<protein>
    <submittedName>
        <fullName evidence="2">Uncharacterized protein</fullName>
    </submittedName>
</protein>
<organism evidence="2 3">
    <name type="scientific">Cirrhinus molitorella</name>
    <name type="common">mud carp</name>
    <dbReference type="NCBI Taxonomy" id="172907"/>
    <lineage>
        <taxon>Eukaryota</taxon>
        <taxon>Metazoa</taxon>
        <taxon>Chordata</taxon>
        <taxon>Craniata</taxon>
        <taxon>Vertebrata</taxon>
        <taxon>Euteleostomi</taxon>
        <taxon>Actinopterygii</taxon>
        <taxon>Neopterygii</taxon>
        <taxon>Teleostei</taxon>
        <taxon>Ostariophysi</taxon>
        <taxon>Cypriniformes</taxon>
        <taxon>Cyprinidae</taxon>
        <taxon>Labeoninae</taxon>
        <taxon>Labeonini</taxon>
        <taxon>Cirrhinus</taxon>
    </lineage>
</organism>
<keyword evidence="3" id="KW-1185">Reference proteome</keyword>
<feature type="chain" id="PRO_5046185152" evidence="1">
    <location>
        <begin position="20"/>
        <end position="81"/>
    </location>
</feature>
<dbReference type="Gene3D" id="2.60.40.10">
    <property type="entry name" value="Immunoglobulins"/>
    <property type="match status" value="1"/>
</dbReference>
<sequence length="81" mass="8817">MNNIIFIWALLCCIQGFSGQVTVTQTPSVKTVQIGESVTINCKTNTEVSNGCPAGFVSLCWFGFEEHLEEVELQVSSGDDD</sequence>